<dbReference type="GO" id="GO:0015271">
    <property type="term" value="F:outward rectifier potassium channel activity"/>
    <property type="evidence" value="ECO:0007669"/>
    <property type="project" value="TreeGrafter"/>
</dbReference>
<dbReference type="EMBL" id="FNVD01000016">
    <property type="protein sequence ID" value="SEG21230.1"/>
    <property type="molecule type" value="Genomic_DNA"/>
</dbReference>
<organism evidence="11 12">
    <name type="scientific">Jhaorihella thermophila</name>
    <dbReference type="NCBI Taxonomy" id="488547"/>
    <lineage>
        <taxon>Bacteria</taxon>
        <taxon>Pseudomonadati</taxon>
        <taxon>Pseudomonadota</taxon>
        <taxon>Alphaproteobacteria</taxon>
        <taxon>Rhodobacterales</taxon>
        <taxon>Paracoccaceae</taxon>
        <taxon>Jhaorihella</taxon>
    </lineage>
</organism>
<evidence type="ECO:0000256" key="2">
    <source>
        <dbReference type="ARBA" id="ARBA00022448"/>
    </source>
</evidence>
<dbReference type="PANTHER" id="PTHR11003:SF291">
    <property type="entry name" value="IP11374P"/>
    <property type="match status" value="1"/>
</dbReference>
<dbReference type="InterPro" id="IPR013099">
    <property type="entry name" value="K_chnl_dom"/>
</dbReference>
<dbReference type="Proteomes" id="UP000236742">
    <property type="component" value="Unassembled WGS sequence"/>
</dbReference>
<dbReference type="GO" id="GO:0030322">
    <property type="term" value="P:stabilization of membrane potential"/>
    <property type="evidence" value="ECO:0007669"/>
    <property type="project" value="TreeGrafter"/>
</dbReference>
<dbReference type="GO" id="GO:0022841">
    <property type="term" value="F:potassium ion leak channel activity"/>
    <property type="evidence" value="ECO:0007669"/>
    <property type="project" value="TreeGrafter"/>
</dbReference>
<dbReference type="SUPFAM" id="SSF81324">
    <property type="entry name" value="Voltage-gated potassium channels"/>
    <property type="match status" value="1"/>
</dbReference>
<keyword evidence="7 11" id="KW-0407">Ion channel</keyword>
<evidence type="ECO:0000256" key="7">
    <source>
        <dbReference type="ARBA" id="ARBA00023303"/>
    </source>
</evidence>
<keyword evidence="12" id="KW-1185">Reference proteome</keyword>
<evidence type="ECO:0000259" key="10">
    <source>
        <dbReference type="Pfam" id="PF07885"/>
    </source>
</evidence>
<evidence type="ECO:0000256" key="3">
    <source>
        <dbReference type="ARBA" id="ARBA00022692"/>
    </source>
</evidence>
<accession>A0A1H5YC91</accession>
<dbReference type="AlphaFoldDB" id="A0A1H5YC91"/>
<dbReference type="GO" id="GO:0005886">
    <property type="term" value="C:plasma membrane"/>
    <property type="evidence" value="ECO:0007669"/>
    <property type="project" value="TreeGrafter"/>
</dbReference>
<dbReference type="InterPro" id="IPR003280">
    <property type="entry name" value="2pore_dom_K_chnl"/>
</dbReference>
<keyword evidence="5" id="KW-0406">Ion transport</keyword>
<evidence type="ECO:0000256" key="5">
    <source>
        <dbReference type="ARBA" id="ARBA00023065"/>
    </source>
</evidence>
<comment type="subcellular location">
    <subcellularLocation>
        <location evidence="1">Membrane</location>
        <topology evidence="1">Multi-pass membrane protein</topology>
    </subcellularLocation>
</comment>
<keyword evidence="2" id="KW-0813">Transport</keyword>
<sequence length="121" mass="13394">MDVSARTIVISLFLVLSGGTVFFRHVEGWSWIDAYFFTVVTVSTVGYGNLVPATALGKIGATVLIFVGLGVFAVAIHRFANYHMRKREEHTEWLFALLGREQQEGQPANEDEPPDAVRPGE</sequence>
<protein>
    <submittedName>
        <fullName evidence="11">Voltage-gated potassium channel</fullName>
    </submittedName>
</protein>
<evidence type="ECO:0000256" key="4">
    <source>
        <dbReference type="ARBA" id="ARBA00022989"/>
    </source>
</evidence>
<feature type="transmembrane region" description="Helical" evidence="9">
    <location>
        <begin position="59"/>
        <end position="80"/>
    </location>
</feature>
<feature type="transmembrane region" description="Helical" evidence="9">
    <location>
        <begin position="6"/>
        <end position="23"/>
    </location>
</feature>
<feature type="domain" description="Potassium channel" evidence="10">
    <location>
        <begin position="12"/>
        <end position="82"/>
    </location>
</feature>
<keyword evidence="3 9" id="KW-0812">Transmembrane</keyword>
<evidence type="ECO:0000313" key="11">
    <source>
        <dbReference type="EMBL" id="SEG21230.1"/>
    </source>
</evidence>
<evidence type="ECO:0000313" key="12">
    <source>
        <dbReference type="Proteomes" id="UP000236742"/>
    </source>
</evidence>
<keyword evidence="6 9" id="KW-0472">Membrane</keyword>
<evidence type="ECO:0000256" key="6">
    <source>
        <dbReference type="ARBA" id="ARBA00023136"/>
    </source>
</evidence>
<evidence type="ECO:0000256" key="9">
    <source>
        <dbReference type="SAM" id="Phobius"/>
    </source>
</evidence>
<dbReference type="Gene3D" id="1.10.287.70">
    <property type="match status" value="1"/>
</dbReference>
<dbReference type="RefSeq" id="WP_104008945.1">
    <property type="nucleotide sequence ID" value="NZ_FNVD01000016.1"/>
</dbReference>
<evidence type="ECO:0000256" key="1">
    <source>
        <dbReference type="ARBA" id="ARBA00004141"/>
    </source>
</evidence>
<keyword evidence="4 9" id="KW-1133">Transmembrane helix</keyword>
<feature type="region of interest" description="Disordered" evidence="8">
    <location>
        <begin position="100"/>
        <end position="121"/>
    </location>
</feature>
<proteinExistence type="predicted"/>
<name>A0A1H5YC91_9RHOB</name>
<gene>
    <name evidence="11" type="ORF">SAMN05421751_11648</name>
</gene>
<dbReference type="Pfam" id="PF07885">
    <property type="entry name" value="Ion_trans_2"/>
    <property type="match status" value="1"/>
</dbReference>
<dbReference type="OrthoDB" id="9799090at2"/>
<reference evidence="11 12" key="1">
    <citation type="submission" date="2016-10" db="EMBL/GenBank/DDBJ databases">
        <authorList>
            <person name="de Groot N.N."/>
        </authorList>
    </citation>
    <scope>NUCLEOTIDE SEQUENCE [LARGE SCALE GENOMIC DNA]</scope>
    <source>
        <strain evidence="11 12">DSM 23413</strain>
    </source>
</reference>
<evidence type="ECO:0000256" key="8">
    <source>
        <dbReference type="SAM" id="MobiDB-lite"/>
    </source>
</evidence>
<dbReference type="PANTHER" id="PTHR11003">
    <property type="entry name" value="POTASSIUM CHANNEL, SUBFAMILY K"/>
    <property type="match status" value="1"/>
</dbReference>